<proteinExistence type="predicted"/>
<reference evidence="1 2" key="1">
    <citation type="submission" date="2023-01" db="EMBL/GenBank/DDBJ databases">
        <title>Analysis of 21 Apiospora genomes using comparative genomics revels a genus with tremendous synthesis potential of carbohydrate active enzymes and secondary metabolites.</title>
        <authorList>
            <person name="Sorensen T."/>
        </authorList>
    </citation>
    <scope>NUCLEOTIDE SEQUENCE [LARGE SCALE GENOMIC DNA]</scope>
    <source>
        <strain evidence="1 2">CBS 135458</strain>
    </source>
</reference>
<dbReference type="SUPFAM" id="SSF51735">
    <property type="entry name" value="NAD(P)-binding Rossmann-fold domains"/>
    <property type="match status" value="1"/>
</dbReference>
<dbReference type="Proteomes" id="UP001480595">
    <property type="component" value="Unassembled WGS sequence"/>
</dbReference>
<dbReference type="InterPro" id="IPR051783">
    <property type="entry name" value="NAD(P)-dependent_oxidoreduct"/>
</dbReference>
<gene>
    <name evidence="1" type="ORF">PG994_001335</name>
</gene>
<dbReference type="PANTHER" id="PTHR48079">
    <property type="entry name" value="PROTEIN YEEZ"/>
    <property type="match status" value="1"/>
</dbReference>
<accession>A0ABR1WT79</accession>
<dbReference type="RefSeq" id="XP_066720885.1">
    <property type="nucleotide sequence ID" value="XM_066852744.1"/>
</dbReference>
<dbReference type="EMBL" id="JAQQWL010000002">
    <property type="protein sequence ID" value="KAK8086361.1"/>
    <property type="molecule type" value="Genomic_DNA"/>
</dbReference>
<dbReference type="InterPro" id="IPR036291">
    <property type="entry name" value="NAD(P)-bd_dom_sf"/>
</dbReference>
<evidence type="ECO:0000313" key="1">
    <source>
        <dbReference type="EMBL" id="KAK8086361.1"/>
    </source>
</evidence>
<comment type="caution">
    <text evidence="1">The sequence shown here is derived from an EMBL/GenBank/DDBJ whole genome shotgun (WGS) entry which is preliminary data.</text>
</comment>
<dbReference type="PANTHER" id="PTHR48079:SF6">
    <property type="entry name" value="NAD(P)-BINDING DOMAIN-CONTAINING PROTEIN-RELATED"/>
    <property type="match status" value="1"/>
</dbReference>
<organism evidence="1 2">
    <name type="scientific">Apiospora phragmitis</name>
    <dbReference type="NCBI Taxonomy" id="2905665"/>
    <lineage>
        <taxon>Eukaryota</taxon>
        <taxon>Fungi</taxon>
        <taxon>Dikarya</taxon>
        <taxon>Ascomycota</taxon>
        <taxon>Pezizomycotina</taxon>
        <taxon>Sordariomycetes</taxon>
        <taxon>Xylariomycetidae</taxon>
        <taxon>Amphisphaeriales</taxon>
        <taxon>Apiosporaceae</taxon>
        <taxon>Apiospora</taxon>
    </lineage>
</organism>
<dbReference type="Gene3D" id="3.40.50.720">
    <property type="entry name" value="NAD(P)-binding Rossmann-like Domain"/>
    <property type="match status" value="1"/>
</dbReference>
<name>A0ABR1WT79_9PEZI</name>
<evidence type="ECO:0008006" key="3">
    <source>
        <dbReference type="Google" id="ProtNLM"/>
    </source>
</evidence>
<dbReference type="GeneID" id="92085807"/>
<protein>
    <recommendedName>
        <fullName evidence="3">NAD-dependent epimerase/dehydratase domain-containing protein</fullName>
    </recommendedName>
</protein>
<evidence type="ECO:0000313" key="2">
    <source>
        <dbReference type="Proteomes" id="UP001480595"/>
    </source>
</evidence>
<keyword evidence="2" id="KW-1185">Reference proteome</keyword>
<sequence length="312" mass="34051">MISRLTTLELIVVPPRSSKHSGSKEKYYQNSLTRKWHPRSFTGLNGYLAGRTAEAVLKAGYDVRGTARRLAAGDKVKDALAAMGYPEGRVEVVEVPDVKVPGAFDDAVKGCHAILHLTSPVDEIFTTAPPEVVRKATSSVSSTAAMFEVEGDQARRFDEADWNTGAERAVEEKGRDAGPFDAYCAAKTASERLGTWCRFPNCPLSLPLPLQALLAISHYGDGERLLCSAGRAGGQAFADILAKYTAGKKKEWEGEGVRLWRGNPGQGYTEGYGPYEGELWLEAGKAVRMTGRDWIPLETCVVDSAEFFRRCL</sequence>